<feature type="region of interest" description="Disordered" evidence="5">
    <location>
        <begin position="23"/>
        <end position="69"/>
    </location>
</feature>
<dbReference type="InterPro" id="IPR015943">
    <property type="entry name" value="WD40/YVTN_repeat-like_dom_sf"/>
</dbReference>
<feature type="repeat" description="WD" evidence="4">
    <location>
        <begin position="589"/>
        <end position="615"/>
    </location>
</feature>
<feature type="region of interest" description="Disordered" evidence="5">
    <location>
        <begin position="115"/>
        <end position="137"/>
    </location>
</feature>
<name>J3L610_ORYBR</name>
<dbReference type="PROSITE" id="PS50082">
    <property type="entry name" value="WD_REPEATS_2"/>
    <property type="match status" value="1"/>
</dbReference>
<dbReference type="eggNOG" id="KOG1918">
    <property type="taxonomic scope" value="Eukaryota"/>
</dbReference>
<protein>
    <submittedName>
        <fullName evidence="6">Uncharacterized protein</fullName>
    </submittedName>
</protein>
<reference evidence="6" key="2">
    <citation type="submission" date="2013-04" db="UniProtKB">
        <authorList>
            <consortium name="EnsemblPlants"/>
        </authorList>
    </citation>
    <scope>IDENTIFICATION</scope>
</reference>
<feature type="compositionally biased region" description="Basic residues" evidence="5">
    <location>
        <begin position="120"/>
        <end position="131"/>
    </location>
</feature>
<dbReference type="AlphaFoldDB" id="J3L610"/>
<keyword evidence="4" id="KW-0853">WD repeat</keyword>
<dbReference type="InterPro" id="IPR001680">
    <property type="entry name" value="WD40_rpt"/>
</dbReference>
<dbReference type="Gene3D" id="2.130.10.10">
    <property type="entry name" value="YVTN repeat-like/Quinoprotein amine dehydrogenase"/>
    <property type="match status" value="1"/>
</dbReference>
<dbReference type="SMART" id="SM00384">
    <property type="entry name" value="AT_hook"/>
    <property type="match status" value="5"/>
</dbReference>
<evidence type="ECO:0000256" key="1">
    <source>
        <dbReference type="ARBA" id="ARBA00004123"/>
    </source>
</evidence>
<dbReference type="HOGENOM" id="CLU_004762_1_0_1"/>
<dbReference type="SMART" id="SM00320">
    <property type="entry name" value="WD40"/>
    <property type="match status" value="3"/>
</dbReference>
<evidence type="ECO:0000256" key="2">
    <source>
        <dbReference type="ARBA" id="ARBA00023163"/>
    </source>
</evidence>
<dbReference type="EnsemblPlants" id="OB01G46660.1">
    <property type="protein sequence ID" value="OB01G46660.1"/>
    <property type="gene ID" value="OB01G46660"/>
</dbReference>
<organism evidence="6">
    <name type="scientific">Oryza brachyantha</name>
    <name type="common">malo sina</name>
    <dbReference type="NCBI Taxonomy" id="4533"/>
    <lineage>
        <taxon>Eukaryota</taxon>
        <taxon>Viridiplantae</taxon>
        <taxon>Streptophyta</taxon>
        <taxon>Embryophyta</taxon>
        <taxon>Tracheophyta</taxon>
        <taxon>Spermatophyta</taxon>
        <taxon>Magnoliopsida</taxon>
        <taxon>Liliopsida</taxon>
        <taxon>Poales</taxon>
        <taxon>Poaceae</taxon>
        <taxon>BOP clade</taxon>
        <taxon>Oryzoideae</taxon>
        <taxon>Oryzeae</taxon>
        <taxon>Oryzinae</taxon>
        <taxon>Oryza</taxon>
    </lineage>
</organism>
<dbReference type="GO" id="GO:0006383">
    <property type="term" value="P:transcription by RNA polymerase III"/>
    <property type="evidence" value="ECO:0007669"/>
    <property type="project" value="TreeGrafter"/>
</dbReference>
<reference evidence="6" key="1">
    <citation type="journal article" date="2013" name="Nat. Commun.">
        <title>Whole-genome sequencing of Oryza brachyantha reveals mechanisms underlying Oryza genome evolution.</title>
        <authorList>
            <person name="Chen J."/>
            <person name="Huang Q."/>
            <person name="Gao D."/>
            <person name="Wang J."/>
            <person name="Lang Y."/>
            <person name="Liu T."/>
            <person name="Li B."/>
            <person name="Bai Z."/>
            <person name="Luis Goicoechea J."/>
            <person name="Liang C."/>
            <person name="Chen C."/>
            <person name="Zhang W."/>
            <person name="Sun S."/>
            <person name="Liao Y."/>
            <person name="Zhang X."/>
            <person name="Yang L."/>
            <person name="Song C."/>
            <person name="Wang M."/>
            <person name="Shi J."/>
            <person name="Liu G."/>
            <person name="Liu J."/>
            <person name="Zhou H."/>
            <person name="Zhou W."/>
            <person name="Yu Q."/>
            <person name="An N."/>
            <person name="Chen Y."/>
            <person name="Cai Q."/>
            <person name="Wang B."/>
            <person name="Liu B."/>
            <person name="Min J."/>
            <person name="Huang Y."/>
            <person name="Wu H."/>
            <person name="Li Z."/>
            <person name="Zhang Y."/>
            <person name="Yin Y."/>
            <person name="Song W."/>
            <person name="Jiang J."/>
            <person name="Jackson S.A."/>
            <person name="Wing R.A."/>
            <person name="Wang J."/>
            <person name="Chen M."/>
        </authorList>
    </citation>
    <scope>NUCLEOTIDE SEQUENCE [LARGE SCALE GENOMIC DNA]</scope>
    <source>
        <strain evidence="6">cv. IRGC 101232</strain>
    </source>
</reference>
<dbReference type="Proteomes" id="UP000006038">
    <property type="component" value="Chromosome 1"/>
</dbReference>
<dbReference type="PANTHER" id="PTHR15052:SF2">
    <property type="entry name" value="GENERAL TRANSCRIPTION FACTOR 3C POLYPEPTIDE 2"/>
    <property type="match status" value="1"/>
</dbReference>
<dbReference type="InterPro" id="IPR036322">
    <property type="entry name" value="WD40_repeat_dom_sf"/>
</dbReference>
<evidence type="ECO:0000256" key="3">
    <source>
        <dbReference type="ARBA" id="ARBA00023242"/>
    </source>
</evidence>
<dbReference type="GO" id="GO:0005634">
    <property type="term" value="C:nucleus"/>
    <property type="evidence" value="ECO:0007669"/>
    <property type="project" value="UniProtKB-SubCell"/>
</dbReference>
<evidence type="ECO:0000256" key="4">
    <source>
        <dbReference type="PROSITE-ProRule" id="PRU00221"/>
    </source>
</evidence>
<dbReference type="STRING" id="4533.J3L610"/>
<dbReference type="GO" id="GO:0003677">
    <property type="term" value="F:DNA binding"/>
    <property type="evidence" value="ECO:0007669"/>
    <property type="project" value="InterPro"/>
</dbReference>
<dbReference type="PANTHER" id="PTHR15052">
    <property type="entry name" value="RNA POLYMERASE III TRANSCRIPTION INITIATION FACTOR COMPLEX SUBUNIT"/>
    <property type="match status" value="1"/>
</dbReference>
<evidence type="ECO:0000313" key="7">
    <source>
        <dbReference type="Proteomes" id="UP000006038"/>
    </source>
</evidence>
<dbReference type="GO" id="GO:0000127">
    <property type="term" value="C:transcription factor TFIIIC complex"/>
    <property type="evidence" value="ECO:0007669"/>
    <property type="project" value="TreeGrafter"/>
</dbReference>
<sequence>MPLIGRGIIQVWCLLAPSEEDHQPSIALNKNNSSNPPRPRGRPRKTSTTSDDHLEPSLKRPRGRPRKYPLTIAKVKDSSQNDRSQDFGLTDPLVSSAVNLCDAVVACAMPTVKSVEPTPRRGRGRPRKKPVEKKGLSGTELTEDMSTALICTEPKRKRGRPRKYPAPINSKHLPGTDNELGNDTVSLPGSIDCSLGPTETTGSGANLTPVAVDAAFPVPSSSSAICDRKSGQRGRQQPEKEVSHGAPCWETITNDPNSMPSGHPDVGSMLPTYILSNSSSKSESGGTRVRGQPRNKLFPSTTSCLFATGMKTPKQASILTNSDNLIVLAKSDGDVISDDMGICLAKCKDESCAKRGRGRPKKKQILTRCTSTECNDEEQKITIPESSYNAALVGNCKKESCPRKSRLKDKKKSAFDEHSSLAFSVEAQKMNISSASIMSSSCLALIGSCVNEDTSNEVGLIGYKSGPVGCDIMKMREINTFESAQANQAVSVPFENGAPIIEGLEDTEVTPLKESTKVNNMICSAEKIISPVPKDVSLPRVVLCLAHNGKVAWDIKWKPPLANQSEQKSRLGFLAVLLGNGSIEVIPLTVDWSPSHDMILAGCHDGTVALWKFSTNLSFEGSKPFMCVTAESAPIRTVSWAPSMSEENVNTFVTAGEDGLKFWDLRDPYRPLWELTTAPRAVLSLQWLKDARGIVISLEDGTLKFLSLSRTANDVSVTGRPFAGTKTQGVSTYQLSEYLIWSVHASEITGYAAYCVADGTAVFFELTPRFWEKEPGRNRVPYFLCGSLTEVGTTIKIDITSQNSPLSNVPLGGKRAAKTCKDVGKLLTYSEYNCTINSDVKYGQQDVPDKGKETDAAVLAPSMQENIGASTSRGSESPESFEVFPPKAVALHRLRWNMNKGSERWLCYGGAAGIVRCQRI</sequence>
<dbReference type="Pfam" id="PF00400">
    <property type="entry name" value="WD40"/>
    <property type="match status" value="1"/>
</dbReference>
<feature type="region of interest" description="Disordered" evidence="5">
    <location>
        <begin position="156"/>
        <end position="178"/>
    </location>
</feature>
<dbReference type="InterPro" id="IPR052416">
    <property type="entry name" value="GTF3C_component"/>
</dbReference>
<feature type="compositionally biased region" description="Basic and acidic residues" evidence="5">
    <location>
        <begin position="226"/>
        <end position="243"/>
    </location>
</feature>
<dbReference type="SUPFAM" id="SSF50978">
    <property type="entry name" value="WD40 repeat-like"/>
    <property type="match status" value="1"/>
</dbReference>
<comment type="subcellular location">
    <subcellularLocation>
        <location evidence="1">Nucleus</location>
    </subcellularLocation>
</comment>
<keyword evidence="2" id="KW-0804">Transcription</keyword>
<dbReference type="OMA" id="QENNDIW"/>
<dbReference type="InterPro" id="IPR017956">
    <property type="entry name" value="AT_hook_DNA-bd_motif"/>
</dbReference>
<keyword evidence="7" id="KW-1185">Reference proteome</keyword>
<keyword evidence="3" id="KW-0539">Nucleus</keyword>
<dbReference type="Pfam" id="PF02178">
    <property type="entry name" value="AT_hook"/>
    <property type="match status" value="5"/>
</dbReference>
<feature type="region of interest" description="Disordered" evidence="5">
    <location>
        <begin position="223"/>
        <end position="244"/>
    </location>
</feature>
<evidence type="ECO:0000313" key="6">
    <source>
        <dbReference type="EnsemblPlants" id="OB01G46660.1"/>
    </source>
</evidence>
<dbReference type="PRINTS" id="PR00929">
    <property type="entry name" value="ATHOOK"/>
</dbReference>
<proteinExistence type="predicted"/>
<dbReference type="Gramene" id="OB01G46660.1">
    <property type="protein sequence ID" value="OB01G46660.1"/>
    <property type="gene ID" value="OB01G46660"/>
</dbReference>
<accession>J3L610</accession>
<evidence type="ECO:0000256" key="5">
    <source>
        <dbReference type="SAM" id="MobiDB-lite"/>
    </source>
</evidence>